<gene>
    <name evidence="4" type="ORF">SAMN05421874_104202</name>
</gene>
<feature type="compositionally biased region" description="Basic and acidic residues" evidence="1">
    <location>
        <begin position="1070"/>
        <end position="1087"/>
    </location>
</feature>
<name>A0A1G8XZ46_9ACTN</name>
<keyword evidence="5" id="KW-1185">Reference proteome</keyword>
<reference evidence="4 5" key="1">
    <citation type="submission" date="2016-10" db="EMBL/GenBank/DDBJ databases">
        <authorList>
            <person name="de Groot N.N."/>
        </authorList>
    </citation>
    <scope>NUCLEOTIDE SEQUENCE [LARGE SCALE GENOMIC DNA]</scope>
    <source>
        <strain evidence="4 5">CGMCC 4.5681</strain>
    </source>
</reference>
<evidence type="ECO:0000259" key="2">
    <source>
        <dbReference type="Pfam" id="PF12770"/>
    </source>
</evidence>
<evidence type="ECO:0000313" key="4">
    <source>
        <dbReference type="EMBL" id="SDJ95798.1"/>
    </source>
</evidence>
<dbReference type="RefSeq" id="WP_090761918.1">
    <property type="nucleotide sequence ID" value="NZ_FNFB01000004.1"/>
</dbReference>
<organism evidence="4 5">
    <name type="scientific">Nonomuraea maritima</name>
    <dbReference type="NCBI Taxonomy" id="683260"/>
    <lineage>
        <taxon>Bacteria</taxon>
        <taxon>Bacillati</taxon>
        <taxon>Actinomycetota</taxon>
        <taxon>Actinomycetes</taxon>
        <taxon>Streptosporangiales</taxon>
        <taxon>Streptosporangiaceae</taxon>
        <taxon>Nonomuraea</taxon>
    </lineage>
</organism>
<dbReference type="SUPFAM" id="SSF48452">
    <property type="entry name" value="TPR-like"/>
    <property type="match status" value="3"/>
</dbReference>
<dbReference type="EMBL" id="FNFB01000004">
    <property type="protein sequence ID" value="SDJ95798.1"/>
    <property type="molecule type" value="Genomic_DNA"/>
</dbReference>
<feature type="region of interest" description="Disordered" evidence="1">
    <location>
        <begin position="1880"/>
        <end position="1936"/>
    </location>
</feature>
<feature type="region of interest" description="Disordered" evidence="1">
    <location>
        <begin position="1673"/>
        <end position="1772"/>
    </location>
</feature>
<feature type="domain" description="Anaphase-promoting complex subunit 5" evidence="3">
    <location>
        <begin position="1247"/>
        <end position="1312"/>
    </location>
</feature>
<protein>
    <submittedName>
        <fullName evidence="4">Tetratricopeptide repeat-containing protein</fullName>
    </submittedName>
</protein>
<dbReference type="InterPro" id="IPR011990">
    <property type="entry name" value="TPR-like_helical_dom_sf"/>
</dbReference>
<dbReference type="PANTHER" id="PTHR10098:SF108">
    <property type="entry name" value="TETRATRICOPEPTIDE REPEAT PROTEIN 28"/>
    <property type="match status" value="1"/>
</dbReference>
<evidence type="ECO:0000313" key="5">
    <source>
        <dbReference type="Proteomes" id="UP000198683"/>
    </source>
</evidence>
<dbReference type="OrthoDB" id="4331905at2"/>
<dbReference type="Pfam" id="PF12862">
    <property type="entry name" value="ANAPC5"/>
    <property type="match status" value="2"/>
</dbReference>
<dbReference type="InterPro" id="IPR026000">
    <property type="entry name" value="Apc5_dom"/>
</dbReference>
<dbReference type="InterPro" id="IPR019734">
    <property type="entry name" value="TPR_rpt"/>
</dbReference>
<sequence length="2257" mass="237049">MTDPAGALAARIERFEQTADPELIWDPAALAEAEQAMRACAGDRSDAATWRLIGVLHLARHRLDRRAGQDADVAGAFFAAVALADPDRLPDKLRGNREPGTWAGLAEEVLGHVDPGAYPHVGLLVQALVQRALDEPDRETADRLAELLLPESARTAAPWVAGALAPLGSGLLRLYERTGERDVLDDAVHVLLRTALGGHTPAARSGELAAALALAAPGDAELVRTYLAAADTPARSQDRSQALLALVDLTQARSAASYADRDLLAFIRAGQCALDFWHEEWAHPGVLAPYAAGLLDWFVVTGDERSLEAGTEMLEALHVKPGETVHGLGTDPVVRLALLGERRLRRHEITGDVADLDTAVDALREAVTHAPSTHPRRAGLLARLAGALLTRVSATGGDPAEPIAAARAAARVALGARDPGRAETLLLLGRALTLDLTEETADEAVAALREALAMGERVAVRAEAYGLVSEVLRWRATRTGLPSREEDLDEAVRSARQGADLAAKAGSDPVPARAELCRALVARCAVRHDPGDLAEALTLARDLTDAPGELFAELDTALDDPPPVDEQLARAATELALRCHGAVELAVKLLRLSERGTPDERGEHLLGAGLRLAESGHSHIATRVLECAARAFGAAERHAQAAHALARQAAGHEDLGEFAAALEAYARSAAAYRHLGDPRSEAIQLGNMGVVHLRAGDPVRAVEAHLRAVELCRDAGFAAEEATHQGSAAEAYVAAGDPAGAVACAVRARDLYLELGDREAAALQLAVAARAAVEEDDLTAAGERMAACAMELEAAGAWEDACRALDAYAVLLAGRGHRARAAAAEARLVEIVRRRGARREPADEWYRVAQRRRLQGDTAAARLAFEQALGEYEHIGHDDGVGAVSYNLGALAYAEGDARHALADFGTAAQTYARLRAPAKEAAALTMRAACLARVGRTDDAVADVDRALELAAAEGDLETLFTATLGRATLDARRGELREAGERLHAALGLAGADPLKEAVVHERLAAHAALVGDAASYATELERAATLFRACGQPREAALTSIRLGFALEVCGNFTRARTVLETALTELQDHEPSGDDRAGSRDGEPPQVGRAGVRDGASPAGGRSAVGGRQVADGMPFELVVAMAGGPEAEVLARLAAMQLTLGSPVDGRATLTQALAALRAGGGGDRGAAERLEIRLRMEEAEASGDLERARALAEQALTAFRPHPPARGVRHLRDAGGRGVTRLPAAEPDDRSYLLAKLSSFCRALGDLPAAYEYAARGCERHDERLAEHLSNLGAVAAALNRTDEAAEHLTEAVSVARETASALPVQLVRSLGLLGRALTDLARWEEAAQAYEEGLALTRAPVWRALRAPLLAGRATLHLRLGELDAAEAAFLEAVTVGEELGDPAPLSDAYADLALIHEVRGDPAGAVPYATRALTLARTRPDTVLALLTLARLASPPHPRTSQAAGPERRPNPDPSKRPPGADHPERLSVGRAVEGAVERAGVGHVVEWPGVGRAEEGADVGHVVERPGVGRAEEGAGVGRVVEWLEEALVLARESGFRAGEALALRHLAALDPAAPHARLQLTMAIDILTELGYDLELAAAFHHRSIGAEQHGDLGDALADAERAAALGHPPARRRVVRLAVRLDRPMTAWTHADAAAHDALSAAHDAQPGTHTLLSTTHAPISATHAPSSTAHSERHSDRHADGHADEHADRHADGRGDGHADRRGDGREGPHGALRNGPEASGTQRPPVLHVVTTRPTQPPALHEDTAHGRGRSTLRSVPEEGRLTLRSVPAGLAEAEQRAAETVRSLLSAARLTRDPGSAARLVRSARAAEADLEALWRRMEPLAPEHVALRRGTPLDLPTLEALVAHPDGQATGLLAFHVDGQEKIAFPPHGQIRGTARAEGQGEGTSAGRGQGEGTSVVHSQGERAFGGHGHGAAVDGSGGGALTAQGPGDGVVTVLAYRSGWAGPRGFVTSVTRSLLADFLATADGRSHGHLDIAGRRHRAETWQRTAAMLLADPLRALGDDLDRLVLVPYAGLRDVPLHALAPDGGQLIERFPVTYGPSAATLARLIRRPPAEGTGCLVLGSSAAPREARDVAALHGVHPHLAEDATADLLNGSWNVVHLACPIECPEEDPFGSGVRLADGLLTARDIMTMSVDARLVVLTTREPVRPEASVPGGVGPHRAVGGVAALGQALLHAGARAVVLPLWPVSAEVAQAFALDLHTRLRDGTGPAEAVRAAALGLRELYGPAEPGLWAPYVLVGLPH</sequence>
<feature type="compositionally biased region" description="Basic and acidic residues" evidence="1">
    <location>
        <begin position="1682"/>
        <end position="1721"/>
    </location>
</feature>
<dbReference type="STRING" id="683260.SAMN05421874_104202"/>
<dbReference type="Gene3D" id="1.25.40.10">
    <property type="entry name" value="Tetratricopeptide repeat domain"/>
    <property type="match status" value="6"/>
</dbReference>
<accession>A0A1G8XZ46</accession>
<evidence type="ECO:0000256" key="1">
    <source>
        <dbReference type="SAM" id="MobiDB-lite"/>
    </source>
</evidence>
<evidence type="ECO:0000259" key="3">
    <source>
        <dbReference type="Pfam" id="PF12862"/>
    </source>
</evidence>
<feature type="region of interest" description="Disordered" evidence="1">
    <location>
        <begin position="1068"/>
        <end position="1112"/>
    </location>
</feature>
<dbReference type="InterPro" id="IPR024983">
    <property type="entry name" value="CHAT_dom"/>
</dbReference>
<feature type="compositionally biased region" description="Gly residues" evidence="1">
    <location>
        <begin position="1919"/>
        <end position="1936"/>
    </location>
</feature>
<feature type="domain" description="CHAT" evidence="2">
    <location>
        <begin position="2004"/>
        <end position="2254"/>
    </location>
</feature>
<dbReference type="Pfam" id="PF12770">
    <property type="entry name" value="CHAT"/>
    <property type="match status" value="1"/>
</dbReference>
<dbReference type="PANTHER" id="PTHR10098">
    <property type="entry name" value="RAPSYN-RELATED"/>
    <property type="match status" value="1"/>
</dbReference>
<feature type="compositionally biased region" description="Gly residues" evidence="1">
    <location>
        <begin position="1895"/>
        <end position="1907"/>
    </location>
</feature>
<proteinExistence type="predicted"/>
<feature type="region of interest" description="Disordered" evidence="1">
    <location>
        <begin position="1442"/>
        <end position="1474"/>
    </location>
</feature>
<feature type="domain" description="Anaphase-promoting complex subunit 5" evidence="3">
    <location>
        <begin position="1360"/>
        <end position="1398"/>
    </location>
</feature>
<dbReference type="Proteomes" id="UP000198683">
    <property type="component" value="Unassembled WGS sequence"/>
</dbReference>
<feature type="compositionally biased region" description="Basic and acidic residues" evidence="1">
    <location>
        <begin position="1454"/>
        <end position="1474"/>
    </location>
</feature>
<dbReference type="SMART" id="SM00028">
    <property type="entry name" value="TPR"/>
    <property type="match status" value="10"/>
</dbReference>